<name>Q6Z6T5_ORYSJ</name>
<dbReference type="EMBL" id="AP004890">
    <property type="protein sequence ID" value="BAD15960.1"/>
    <property type="molecule type" value="Genomic_DNA"/>
</dbReference>
<accession>Q6Z6T5</accession>
<evidence type="ECO:0000313" key="2">
    <source>
        <dbReference type="Proteomes" id="UP000000763"/>
    </source>
</evidence>
<gene>
    <name evidence="1" type="primary">P0688H12.32</name>
</gene>
<dbReference type="Proteomes" id="UP000000763">
    <property type="component" value="Chromosome 2"/>
</dbReference>
<protein>
    <submittedName>
        <fullName evidence="1">Uncharacterized protein</fullName>
    </submittedName>
</protein>
<sequence length="85" mass="9182">MSNDPILDDSDRLVSNLGLYPLEPSILHNLDSLKSSGSDLDRDVNDEDGCNWFSMGNQTGKSKYPLGLARAAPSPIPIPRGGQIQ</sequence>
<reference evidence="2" key="2">
    <citation type="journal article" date="2008" name="Nucleic Acids Res.">
        <title>The rice annotation project database (RAP-DB): 2008 update.</title>
        <authorList>
            <consortium name="The rice annotation project (RAP)"/>
        </authorList>
    </citation>
    <scope>GENOME REANNOTATION</scope>
    <source>
        <strain evidence="2">cv. Nipponbare</strain>
    </source>
</reference>
<evidence type="ECO:0000313" key="1">
    <source>
        <dbReference type="EMBL" id="BAD15960.1"/>
    </source>
</evidence>
<organism evidence="1 2">
    <name type="scientific">Oryza sativa subsp. japonica</name>
    <name type="common">Rice</name>
    <dbReference type="NCBI Taxonomy" id="39947"/>
    <lineage>
        <taxon>Eukaryota</taxon>
        <taxon>Viridiplantae</taxon>
        <taxon>Streptophyta</taxon>
        <taxon>Embryophyta</taxon>
        <taxon>Tracheophyta</taxon>
        <taxon>Spermatophyta</taxon>
        <taxon>Magnoliopsida</taxon>
        <taxon>Liliopsida</taxon>
        <taxon>Poales</taxon>
        <taxon>Poaceae</taxon>
        <taxon>BOP clade</taxon>
        <taxon>Oryzoideae</taxon>
        <taxon>Oryzeae</taxon>
        <taxon>Oryzinae</taxon>
        <taxon>Oryza</taxon>
        <taxon>Oryza sativa</taxon>
    </lineage>
</organism>
<reference evidence="2" key="1">
    <citation type="journal article" date="2005" name="Nature">
        <title>The map-based sequence of the rice genome.</title>
        <authorList>
            <consortium name="International rice genome sequencing project (IRGSP)"/>
            <person name="Matsumoto T."/>
            <person name="Wu J."/>
            <person name="Kanamori H."/>
            <person name="Katayose Y."/>
            <person name="Fujisawa M."/>
            <person name="Namiki N."/>
            <person name="Mizuno H."/>
            <person name="Yamamoto K."/>
            <person name="Antonio B.A."/>
            <person name="Baba T."/>
            <person name="Sakata K."/>
            <person name="Nagamura Y."/>
            <person name="Aoki H."/>
            <person name="Arikawa K."/>
            <person name="Arita K."/>
            <person name="Bito T."/>
            <person name="Chiden Y."/>
            <person name="Fujitsuka N."/>
            <person name="Fukunaka R."/>
            <person name="Hamada M."/>
            <person name="Harada C."/>
            <person name="Hayashi A."/>
            <person name="Hijishita S."/>
            <person name="Honda M."/>
            <person name="Hosokawa S."/>
            <person name="Ichikawa Y."/>
            <person name="Idonuma A."/>
            <person name="Iijima M."/>
            <person name="Ikeda M."/>
            <person name="Ikeno M."/>
            <person name="Ito K."/>
            <person name="Ito S."/>
            <person name="Ito T."/>
            <person name="Ito Y."/>
            <person name="Ito Y."/>
            <person name="Iwabuchi A."/>
            <person name="Kamiya K."/>
            <person name="Karasawa W."/>
            <person name="Kurita K."/>
            <person name="Katagiri S."/>
            <person name="Kikuta A."/>
            <person name="Kobayashi H."/>
            <person name="Kobayashi N."/>
            <person name="Machita K."/>
            <person name="Maehara T."/>
            <person name="Masukawa M."/>
            <person name="Mizubayashi T."/>
            <person name="Mukai Y."/>
            <person name="Nagasaki H."/>
            <person name="Nagata Y."/>
            <person name="Naito S."/>
            <person name="Nakashima M."/>
            <person name="Nakama Y."/>
            <person name="Nakamichi Y."/>
            <person name="Nakamura M."/>
            <person name="Meguro A."/>
            <person name="Negishi M."/>
            <person name="Ohta I."/>
            <person name="Ohta T."/>
            <person name="Okamoto M."/>
            <person name="Ono N."/>
            <person name="Saji S."/>
            <person name="Sakaguchi M."/>
            <person name="Sakai K."/>
            <person name="Shibata M."/>
            <person name="Shimokawa T."/>
            <person name="Song J."/>
            <person name="Takazaki Y."/>
            <person name="Terasawa K."/>
            <person name="Tsugane M."/>
            <person name="Tsuji K."/>
            <person name="Ueda S."/>
            <person name="Waki K."/>
            <person name="Yamagata H."/>
            <person name="Yamamoto M."/>
            <person name="Yamamoto S."/>
            <person name="Yamane H."/>
            <person name="Yoshiki S."/>
            <person name="Yoshihara R."/>
            <person name="Yukawa K."/>
            <person name="Zhong H."/>
            <person name="Yano M."/>
            <person name="Yuan Q."/>
            <person name="Ouyang S."/>
            <person name="Liu J."/>
            <person name="Jones K.M."/>
            <person name="Gansberger K."/>
            <person name="Moffat K."/>
            <person name="Hill J."/>
            <person name="Bera J."/>
            <person name="Fadrosh D."/>
            <person name="Jin S."/>
            <person name="Johri S."/>
            <person name="Kim M."/>
            <person name="Overton L."/>
            <person name="Reardon M."/>
            <person name="Tsitrin T."/>
            <person name="Vuong H."/>
            <person name="Weaver B."/>
            <person name="Ciecko A."/>
            <person name="Tallon L."/>
            <person name="Jackson J."/>
            <person name="Pai G."/>
            <person name="Aken S.V."/>
            <person name="Utterback T."/>
            <person name="Reidmuller S."/>
            <person name="Feldblyum T."/>
            <person name="Hsiao J."/>
            <person name="Zismann V."/>
            <person name="Iobst S."/>
            <person name="de Vazeille A.R."/>
            <person name="Buell C.R."/>
            <person name="Ying K."/>
            <person name="Li Y."/>
            <person name="Lu T."/>
            <person name="Huang Y."/>
            <person name="Zhao Q."/>
            <person name="Feng Q."/>
            <person name="Zhang L."/>
            <person name="Zhu J."/>
            <person name="Weng Q."/>
            <person name="Mu J."/>
            <person name="Lu Y."/>
            <person name="Fan D."/>
            <person name="Liu Y."/>
            <person name="Guan J."/>
            <person name="Zhang Y."/>
            <person name="Yu S."/>
            <person name="Liu X."/>
            <person name="Zhang Y."/>
            <person name="Hong G."/>
            <person name="Han B."/>
            <person name="Choisne N."/>
            <person name="Demange N."/>
            <person name="Orjeda G."/>
            <person name="Samain S."/>
            <person name="Cattolico L."/>
            <person name="Pelletier E."/>
            <person name="Couloux A."/>
            <person name="Segurens B."/>
            <person name="Wincker P."/>
            <person name="D'Hont A."/>
            <person name="Scarpelli C."/>
            <person name="Weissenbach J."/>
            <person name="Salanoubat M."/>
            <person name="Quetier F."/>
            <person name="Yu Y."/>
            <person name="Kim H.R."/>
            <person name="Rambo T."/>
            <person name="Currie J."/>
            <person name="Collura K."/>
            <person name="Luo M."/>
            <person name="Yang T."/>
            <person name="Ammiraju J.S.S."/>
            <person name="Engler F."/>
            <person name="Soderlund C."/>
            <person name="Wing R.A."/>
            <person name="Palmer L.E."/>
            <person name="de la Bastide M."/>
            <person name="Spiegel L."/>
            <person name="Nascimento L."/>
            <person name="Zutavern T."/>
            <person name="O'Shaughnessy A."/>
            <person name="Dike S."/>
            <person name="Dedhia N."/>
            <person name="Preston R."/>
            <person name="Balija V."/>
            <person name="McCombie W.R."/>
            <person name="Chow T."/>
            <person name="Chen H."/>
            <person name="Chung M."/>
            <person name="Chen C."/>
            <person name="Shaw J."/>
            <person name="Wu H."/>
            <person name="Hsiao K."/>
            <person name="Chao Y."/>
            <person name="Chu M."/>
            <person name="Cheng C."/>
            <person name="Hour A."/>
            <person name="Lee P."/>
            <person name="Lin S."/>
            <person name="Lin Y."/>
            <person name="Liou J."/>
            <person name="Liu S."/>
            <person name="Hsing Y."/>
            <person name="Raghuvanshi S."/>
            <person name="Mohanty A."/>
            <person name="Bharti A.K."/>
            <person name="Gaur A."/>
            <person name="Gupta V."/>
            <person name="Kumar D."/>
            <person name="Ravi V."/>
            <person name="Vij S."/>
            <person name="Kapur A."/>
            <person name="Khurana P."/>
            <person name="Khurana P."/>
            <person name="Khurana J.P."/>
            <person name="Tyagi A.K."/>
            <person name="Gaikwad K."/>
            <person name="Singh A."/>
            <person name="Dalal V."/>
            <person name="Srivastava S."/>
            <person name="Dixit A."/>
            <person name="Pal A.K."/>
            <person name="Ghazi I.A."/>
            <person name="Yadav M."/>
            <person name="Pandit A."/>
            <person name="Bhargava A."/>
            <person name="Sureshbabu K."/>
            <person name="Batra K."/>
            <person name="Sharma T.R."/>
            <person name="Mohapatra T."/>
            <person name="Singh N.K."/>
            <person name="Messing J."/>
            <person name="Nelson A.B."/>
            <person name="Fuks G."/>
            <person name="Kavchok S."/>
            <person name="Keizer G."/>
            <person name="Linton E."/>
            <person name="Llaca V."/>
            <person name="Song R."/>
            <person name="Tanyolac B."/>
            <person name="Young S."/>
            <person name="Ho-Il K."/>
            <person name="Hahn J.H."/>
            <person name="Sangsakoo G."/>
            <person name="Vanavichit A."/>
            <person name="de Mattos Luiz.A.T."/>
            <person name="Zimmer P.D."/>
            <person name="Malone G."/>
            <person name="Dellagostin O."/>
            <person name="de Oliveira A.C."/>
            <person name="Bevan M."/>
            <person name="Bancroft I."/>
            <person name="Minx P."/>
            <person name="Cordum H."/>
            <person name="Wilson R."/>
            <person name="Cheng Z."/>
            <person name="Jin W."/>
            <person name="Jiang J."/>
            <person name="Leong S.A."/>
            <person name="Iwama H."/>
            <person name="Gojobori T."/>
            <person name="Itoh T."/>
            <person name="Niimura Y."/>
            <person name="Fujii Y."/>
            <person name="Habara T."/>
            <person name="Sakai H."/>
            <person name="Sato Y."/>
            <person name="Wilson G."/>
            <person name="Kumar K."/>
            <person name="McCouch S."/>
            <person name="Juretic N."/>
            <person name="Hoen D."/>
            <person name="Wright S."/>
            <person name="Bruskiewich R."/>
            <person name="Bureau T."/>
            <person name="Miyao A."/>
            <person name="Hirochika H."/>
            <person name="Nishikawa T."/>
            <person name="Kadowaki K."/>
            <person name="Sugiura M."/>
            <person name="Burr B."/>
            <person name="Sasaki T."/>
        </authorList>
    </citation>
    <scope>NUCLEOTIDE SEQUENCE [LARGE SCALE GENOMIC DNA]</scope>
    <source>
        <strain evidence="2">cv. Nipponbare</strain>
    </source>
</reference>
<proteinExistence type="predicted"/>
<dbReference type="AlphaFoldDB" id="Q6Z6T5"/>